<dbReference type="EMBL" id="AWSJ01000175">
    <property type="protein sequence ID" value="ERI08960.1"/>
    <property type="molecule type" value="Genomic_DNA"/>
</dbReference>
<dbReference type="PATRIC" id="fig|649747.3.peg.2675"/>
<dbReference type="GO" id="GO:0005975">
    <property type="term" value="P:carbohydrate metabolic process"/>
    <property type="evidence" value="ECO:0007669"/>
    <property type="project" value="InterPro"/>
</dbReference>
<reference evidence="11 12" key="1">
    <citation type="submission" date="2013-08" db="EMBL/GenBank/DDBJ databases">
        <authorList>
            <person name="Weinstock G."/>
            <person name="Sodergren E."/>
            <person name="Wylie T."/>
            <person name="Fulton L."/>
            <person name="Fulton R."/>
            <person name="Fronick C."/>
            <person name="O'Laughlin M."/>
            <person name="Godfrey J."/>
            <person name="Miner T."/>
            <person name="Herter B."/>
            <person name="Appelbaum E."/>
            <person name="Cordes M."/>
            <person name="Lek S."/>
            <person name="Wollam A."/>
            <person name="Pepin K.H."/>
            <person name="Palsikar V.B."/>
            <person name="Mitreva M."/>
            <person name="Wilson R.K."/>
        </authorList>
    </citation>
    <scope>NUCLEOTIDE SEQUENCE [LARGE SCALE GENOMIC DNA]</scope>
    <source>
        <strain evidence="11 12">ATCC 12856</strain>
    </source>
</reference>
<dbReference type="eggNOG" id="COG0241">
    <property type="taxonomic scope" value="Bacteria"/>
</dbReference>
<comment type="cofactor">
    <cofactor evidence="10">
        <name>Mg(2+)</name>
        <dbReference type="ChEBI" id="CHEBI:18420"/>
    </cofactor>
</comment>
<feature type="active site" description="Nucleophile" evidence="8">
    <location>
        <position position="12"/>
    </location>
</feature>
<feature type="binding site" evidence="10">
    <location>
        <position position="12"/>
    </location>
    <ligand>
        <name>Mg(2+)</name>
        <dbReference type="ChEBI" id="CHEBI:18420"/>
    </ligand>
</feature>
<evidence type="ECO:0000256" key="7">
    <source>
        <dbReference type="PIRNR" id="PIRNR004682"/>
    </source>
</evidence>
<evidence type="ECO:0000313" key="11">
    <source>
        <dbReference type="EMBL" id="ERI08960.1"/>
    </source>
</evidence>
<dbReference type="CDD" id="cd07503">
    <property type="entry name" value="HAD_HisB-N"/>
    <property type="match status" value="1"/>
</dbReference>
<keyword evidence="10" id="KW-0460">Magnesium</keyword>
<comment type="subcellular location">
    <subcellularLocation>
        <location evidence="1 7">Cytoplasm</location>
    </subcellularLocation>
</comment>
<dbReference type="Pfam" id="PF13242">
    <property type="entry name" value="Hydrolase_like"/>
    <property type="match status" value="1"/>
</dbReference>
<dbReference type="PIRSF" id="PIRSF004682">
    <property type="entry name" value="GmhB"/>
    <property type="match status" value="1"/>
</dbReference>
<feature type="binding site" evidence="10">
    <location>
        <position position="14"/>
    </location>
    <ligand>
        <name>Mg(2+)</name>
        <dbReference type="ChEBI" id="CHEBI:18420"/>
    </ligand>
</feature>
<keyword evidence="4 7" id="KW-0378">Hydrolase</keyword>
<dbReference type="GO" id="GO:0046872">
    <property type="term" value="F:metal ion binding"/>
    <property type="evidence" value="ECO:0007669"/>
    <property type="project" value="UniProtKB-KW"/>
</dbReference>
<dbReference type="GO" id="GO:0005737">
    <property type="term" value="C:cytoplasm"/>
    <property type="evidence" value="ECO:0007669"/>
    <property type="project" value="UniProtKB-SubCell"/>
</dbReference>
<keyword evidence="12" id="KW-1185">Reference proteome</keyword>
<dbReference type="InterPro" id="IPR006549">
    <property type="entry name" value="HAD-SF_hydro_IIIA"/>
</dbReference>
<evidence type="ECO:0000313" key="12">
    <source>
        <dbReference type="Proteomes" id="UP000016511"/>
    </source>
</evidence>
<evidence type="ECO:0000256" key="3">
    <source>
        <dbReference type="ARBA" id="ARBA00022723"/>
    </source>
</evidence>
<dbReference type="GO" id="GO:0016791">
    <property type="term" value="F:phosphatase activity"/>
    <property type="evidence" value="ECO:0007669"/>
    <property type="project" value="InterPro"/>
</dbReference>
<evidence type="ECO:0000256" key="9">
    <source>
        <dbReference type="PIRSR" id="PIRSR004682-3"/>
    </source>
</evidence>
<evidence type="ECO:0000256" key="6">
    <source>
        <dbReference type="ARBA" id="ARBA00031828"/>
    </source>
</evidence>
<accession>U1X1W6</accession>
<feature type="binding site" evidence="10">
    <location>
        <position position="101"/>
    </location>
    <ligand>
        <name>Zn(2+)</name>
        <dbReference type="ChEBI" id="CHEBI:29105"/>
    </ligand>
</feature>
<evidence type="ECO:0000256" key="2">
    <source>
        <dbReference type="ARBA" id="ARBA00022490"/>
    </source>
</evidence>
<feature type="binding site" evidence="10">
    <location>
        <position position="103"/>
    </location>
    <ligand>
        <name>Zn(2+)</name>
        <dbReference type="ChEBI" id="CHEBI:29105"/>
    </ligand>
</feature>
<dbReference type="InterPro" id="IPR023214">
    <property type="entry name" value="HAD_sf"/>
</dbReference>
<organism evidence="11 12">
    <name type="scientific">Aneurinibacillus aneurinilyticus ATCC 12856</name>
    <dbReference type="NCBI Taxonomy" id="649747"/>
    <lineage>
        <taxon>Bacteria</taxon>
        <taxon>Bacillati</taxon>
        <taxon>Bacillota</taxon>
        <taxon>Bacilli</taxon>
        <taxon>Bacillales</taxon>
        <taxon>Paenibacillaceae</taxon>
        <taxon>Aneurinibacillus group</taxon>
        <taxon>Aneurinibacillus</taxon>
    </lineage>
</organism>
<dbReference type="HOGENOM" id="CLU_085077_3_1_9"/>
<dbReference type="EC" id="3.1.3.-" evidence="7"/>
<evidence type="ECO:0000256" key="1">
    <source>
        <dbReference type="ARBA" id="ARBA00004496"/>
    </source>
</evidence>
<keyword evidence="2 7" id="KW-0963">Cytoplasm</keyword>
<dbReference type="NCBIfam" id="TIGR01662">
    <property type="entry name" value="HAD-SF-IIIA"/>
    <property type="match status" value="1"/>
</dbReference>
<dbReference type="InterPro" id="IPR006543">
    <property type="entry name" value="Histidinol-phos"/>
</dbReference>
<keyword evidence="10" id="KW-0862">Zinc</keyword>
<dbReference type="NCBIfam" id="TIGR01656">
    <property type="entry name" value="Histidinol-ppas"/>
    <property type="match status" value="1"/>
</dbReference>
<sequence>MRDRMSKAFFLDRDGVINENPHPINHVGQFAFISGAVDAIRTLHEHGYKVFVVTNQGGVGLGFMEQKALDEIHSHMDKKIAEAGGMITEIVACTHKPKSGCACRKPEPGMMLDLAKRHHIDVEQSYMVGDFYTDIQAGHRAGLKTVYIGRENIKGKTPQPDYVFGSLYEAVSSLVDTSERS</sequence>
<dbReference type="Gene3D" id="3.40.50.1000">
    <property type="entry name" value="HAD superfamily/HAD-like"/>
    <property type="match status" value="1"/>
</dbReference>
<feature type="binding site" evidence="10">
    <location>
        <position position="93"/>
    </location>
    <ligand>
        <name>Zn(2+)</name>
        <dbReference type="ChEBI" id="CHEBI:29105"/>
    </ligand>
</feature>
<dbReference type="InterPro" id="IPR036412">
    <property type="entry name" value="HAD-like_sf"/>
</dbReference>
<evidence type="ECO:0000256" key="4">
    <source>
        <dbReference type="ARBA" id="ARBA00022801"/>
    </source>
</evidence>
<comment type="cofactor">
    <cofactor evidence="10">
        <name>Zn(2+)</name>
        <dbReference type="ChEBI" id="CHEBI:29105"/>
    </cofactor>
</comment>
<name>U1X1W6_ANEAE</name>
<feature type="site" description="Stabilizes the phosphoryl group" evidence="9">
    <location>
        <position position="105"/>
    </location>
</feature>
<feature type="active site" description="Proton donor" evidence="8">
    <location>
        <position position="14"/>
    </location>
</feature>
<dbReference type="AlphaFoldDB" id="U1X1W6"/>
<gene>
    <name evidence="11" type="ORF">HMPREF0083_02953</name>
</gene>
<proteinExistence type="inferred from homology"/>
<evidence type="ECO:0000256" key="10">
    <source>
        <dbReference type="PIRSR" id="PIRSR004682-4"/>
    </source>
</evidence>
<feature type="binding site" evidence="10">
    <location>
        <position position="95"/>
    </location>
    <ligand>
        <name>Zn(2+)</name>
        <dbReference type="ChEBI" id="CHEBI:29105"/>
    </ligand>
</feature>
<dbReference type="PANTHER" id="PTHR42891:SF1">
    <property type="entry name" value="D-GLYCERO-BETA-D-MANNO-HEPTOSE-1,7-BISPHOSPHATE 7-PHOSPHATASE"/>
    <property type="match status" value="1"/>
</dbReference>
<comment type="caution">
    <text evidence="11">The sequence shown here is derived from an EMBL/GenBank/DDBJ whole genome shotgun (WGS) entry which is preliminary data.</text>
</comment>
<comment type="similarity">
    <text evidence="7">Belongs to the gmhB family.</text>
</comment>
<dbReference type="SUPFAM" id="SSF56784">
    <property type="entry name" value="HAD-like"/>
    <property type="match status" value="1"/>
</dbReference>
<keyword evidence="3 10" id="KW-0479">Metal-binding</keyword>
<feature type="binding site" evidence="10">
    <location>
        <position position="130"/>
    </location>
    <ligand>
        <name>Mg(2+)</name>
        <dbReference type="ChEBI" id="CHEBI:18420"/>
    </ligand>
</feature>
<evidence type="ECO:0000256" key="5">
    <source>
        <dbReference type="ARBA" id="ARBA00023277"/>
    </source>
</evidence>
<feature type="site" description="Stabilizes the phosphoryl group" evidence="9">
    <location>
        <position position="54"/>
    </location>
</feature>
<dbReference type="InterPro" id="IPR004446">
    <property type="entry name" value="Heptose_bisP_phosphatase"/>
</dbReference>
<dbReference type="Proteomes" id="UP000016511">
    <property type="component" value="Unassembled WGS sequence"/>
</dbReference>
<protein>
    <recommendedName>
        <fullName evidence="6 7">D,D-heptose 1,7-bisphosphate phosphatase</fullName>
        <ecNumber evidence="7">3.1.3.-</ecNumber>
    </recommendedName>
</protein>
<feature type="site" description="Contributes to substrate recognition" evidence="9">
    <location>
        <position position="104"/>
    </location>
</feature>
<dbReference type="PANTHER" id="PTHR42891">
    <property type="entry name" value="D-GLYCERO-BETA-D-MANNO-HEPTOSE-1,7-BISPHOSPHATE 7-PHOSPHATASE"/>
    <property type="match status" value="1"/>
</dbReference>
<keyword evidence="5 7" id="KW-0119">Carbohydrate metabolism</keyword>
<evidence type="ECO:0000256" key="8">
    <source>
        <dbReference type="PIRSR" id="PIRSR004682-1"/>
    </source>
</evidence>
<dbReference type="STRING" id="649747.HMPREF0083_02953"/>